<evidence type="ECO:0000256" key="3">
    <source>
        <dbReference type="ARBA" id="ARBA00022737"/>
    </source>
</evidence>
<evidence type="ECO:0000256" key="1">
    <source>
        <dbReference type="ARBA" id="ARBA00011031"/>
    </source>
</evidence>
<dbReference type="SUPFAM" id="SSF56112">
    <property type="entry name" value="Protein kinase-like (PK-like)"/>
    <property type="match status" value="1"/>
</dbReference>
<dbReference type="InterPro" id="IPR026683">
    <property type="entry name" value="TOR_cat"/>
</dbReference>
<dbReference type="SMART" id="SM01345">
    <property type="entry name" value="Rapamycin_bind"/>
    <property type="match status" value="1"/>
</dbReference>
<evidence type="ECO:0000256" key="5">
    <source>
        <dbReference type="ARBA" id="ARBA00022777"/>
    </source>
</evidence>
<dbReference type="InterPro" id="IPR003152">
    <property type="entry name" value="FATC_dom"/>
</dbReference>
<evidence type="ECO:0000259" key="10">
    <source>
        <dbReference type="PROSITE" id="PS50290"/>
    </source>
</evidence>
<dbReference type="GO" id="GO:0005634">
    <property type="term" value="C:nucleus"/>
    <property type="evidence" value="ECO:0007669"/>
    <property type="project" value="TreeGrafter"/>
</dbReference>
<accession>B0ELI1</accession>
<dbReference type="SMART" id="SM01346">
    <property type="entry name" value="DUF3385"/>
    <property type="match status" value="1"/>
</dbReference>
<dbReference type="InterPro" id="IPR009076">
    <property type="entry name" value="FRB_dom"/>
</dbReference>
<keyword evidence="14" id="KW-1185">Reference proteome</keyword>
<dbReference type="SUPFAM" id="SSF47212">
    <property type="entry name" value="FKBP12-rapamycin-binding domain of FKBP-rapamycin-associated protein (FRAP)"/>
    <property type="match status" value="1"/>
</dbReference>
<dbReference type="GO" id="GO:0004674">
    <property type="term" value="F:protein serine/threonine kinase activity"/>
    <property type="evidence" value="ECO:0007669"/>
    <property type="project" value="UniProtKB-KW"/>
</dbReference>
<dbReference type="GO" id="GO:0016787">
    <property type="term" value="F:hydrolase activity"/>
    <property type="evidence" value="ECO:0007669"/>
    <property type="project" value="UniProtKB-KW"/>
</dbReference>
<dbReference type="PROSITE" id="PS50290">
    <property type="entry name" value="PI3_4_KINASE_3"/>
    <property type="match status" value="1"/>
</dbReference>
<evidence type="ECO:0000259" key="12">
    <source>
        <dbReference type="PROSITE" id="PS51190"/>
    </source>
</evidence>
<dbReference type="Gene3D" id="1.25.10.10">
    <property type="entry name" value="Leucine-rich Repeat Variant"/>
    <property type="match status" value="3"/>
</dbReference>
<dbReference type="InterPro" id="IPR014009">
    <property type="entry name" value="PIK_FAT"/>
</dbReference>
<evidence type="ECO:0000256" key="9">
    <source>
        <dbReference type="RuleBase" id="RU364109"/>
    </source>
</evidence>
<dbReference type="InterPro" id="IPR057564">
    <property type="entry name" value="HEAT_ATR"/>
</dbReference>
<keyword evidence="4 9" id="KW-0547">Nucleotide-binding</keyword>
<dbReference type="Pfam" id="PF11865">
    <property type="entry name" value="mTOR_dom"/>
    <property type="match status" value="1"/>
</dbReference>
<dbReference type="Pfam" id="PF00454">
    <property type="entry name" value="PI3_PI4_kinase"/>
    <property type="match status" value="1"/>
</dbReference>
<dbReference type="PROSITE" id="PS51189">
    <property type="entry name" value="FAT"/>
    <property type="match status" value="1"/>
</dbReference>
<dbReference type="PANTHER" id="PTHR11139:SF9">
    <property type="entry name" value="SERINE_THREONINE-PROTEIN KINASE MTOR"/>
    <property type="match status" value="1"/>
</dbReference>
<dbReference type="Pfam" id="PF02259">
    <property type="entry name" value="FAT"/>
    <property type="match status" value="1"/>
</dbReference>
<dbReference type="RefSeq" id="XP_001739021.1">
    <property type="nucleotide sequence ID" value="XM_001738969.1"/>
</dbReference>
<dbReference type="GO" id="GO:0044877">
    <property type="term" value="F:protein-containing complex binding"/>
    <property type="evidence" value="ECO:0007669"/>
    <property type="project" value="InterPro"/>
</dbReference>
<dbReference type="EMBL" id="DS549867">
    <property type="protein sequence ID" value="EDR24610.1"/>
    <property type="molecule type" value="Genomic_DNA"/>
</dbReference>
<dbReference type="PROSITE" id="PS51190">
    <property type="entry name" value="FATC"/>
    <property type="match status" value="1"/>
</dbReference>
<dbReference type="GO" id="GO:0080090">
    <property type="term" value="P:regulation of primary metabolic process"/>
    <property type="evidence" value="ECO:0007669"/>
    <property type="project" value="UniProtKB-ARBA"/>
</dbReference>
<dbReference type="InterPro" id="IPR036940">
    <property type="entry name" value="PI3/4_kinase_cat_sf"/>
</dbReference>
<dbReference type="GO" id="GO:0038202">
    <property type="term" value="P:TORC1 signaling"/>
    <property type="evidence" value="ECO:0007669"/>
    <property type="project" value="TreeGrafter"/>
</dbReference>
<dbReference type="InterPro" id="IPR018936">
    <property type="entry name" value="PI3/4_kinase_CS"/>
</dbReference>
<dbReference type="Gene3D" id="1.25.40.10">
    <property type="entry name" value="Tetratricopeptide repeat domain"/>
    <property type="match status" value="1"/>
</dbReference>
<dbReference type="GO" id="GO:0106310">
    <property type="term" value="F:protein serine kinase activity"/>
    <property type="evidence" value="ECO:0007669"/>
    <property type="project" value="RHEA"/>
</dbReference>
<comment type="similarity">
    <text evidence="1 9">Belongs to the PI3/PI4-kinase family.</text>
</comment>
<dbReference type="VEuPathDB" id="AmoebaDB:EDI_281140"/>
<dbReference type="InterPro" id="IPR011990">
    <property type="entry name" value="TPR-like_helical_dom_sf"/>
</dbReference>
<comment type="catalytic activity">
    <reaction evidence="8">
        <text>L-seryl-[protein] + ATP = O-phospho-L-seryl-[protein] + ADP + H(+)</text>
        <dbReference type="Rhea" id="RHEA:17989"/>
        <dbReference type="Rhea" id="RHEA-COMP:9863"/>
        <dbReference type="Rhea" id="RHEA-COMP:11604"/>
        <dbReference type="ChEBI" id="CHEBI:15378"/>
        <dbReference type="ChEBI" id="CHEBI:29999"/>
        <dbReference type="ChEBI" id="CHEBI:30616"/>
        <dbReference type="ChEBI" id="CHEBI:83421"/>
        <dbReference type="ChEBI" id="CHEBI:456216"/>
        <dbReference type="EC" id="2.7.11.1"/>
    </reaction>
</comment>
<dbReference type="GO" id="GO:0031931">
    <property type="term" value="C:TORC1 complex"/>
    <property type="evidence" value="ECO:0007669"/>
    <property type="project" value="TreeGrafter"/>
</dbReference>
<dbReference type="InterPro" id="IPR000403">
    <property type="entry name" value="PI3/4_kinase_cat_dom"/>
</dbReference>
<evidence type="ECO:0000256" key="8">
    <source>
        <dbReference type="ARBA" id="ARBA00048679"/>
    </source>
</evidence>
<name>B0ELI1_ENTDS</name>
<reference evidence="14" key="1">
    <citation type="submission" date="2007-12" db="EMBL/GenBank/DDBJ databases">
        <title>Annotation of Entamoeba dispar SAW760.</title>
        <authorList>
            <person name="Lorenzi H."/>
            <person name="Inman J."/>
            <person name="Schobel S."/>
            <person name="Amedeo P."/>
            <person name="Caler E."/>
        </authorList>
    </citation>
    <scope>NUCLEOTIDE SEQUENCE [LARGE SCALE GENOMIC DNA]</scope>
    <source>
        <strain evidence="14">ATCC PRA-260 / SAW760</strain>
    </source>
</reference>
<evidence type="ECO:0000256" key="7">
    <source>
        <dbReference type="ARBA" id="ARBA00047899"/>
    </source>
</evidence>
<proteinExistence type="inferred from homology"/>
<dbReference type="PROSITE" id="PS00916">
    <property type="entry name" value="PI3_4_KINASE_2"/>
    <property type="match status" value="1"/>
</dbReference>
<dbReference type="Pfam" id="PF23593">
    <property type="entry name" value="HEAT_ATR"/>
    <property type="match status" value="1"/>
</dbReference>
<keyword evidence="2 9" id="KW-0808">Transferase</keyword>
<evidence type="ECO:0000256" key="4">
    <source>
        <dbReference type="ARBA" id="ARBA00022741"/>
    </source>
</evidence>
<dbReference type="InterPro" id="IPR011009">
    <property type="entry name" value="Kinase-like_dom_sf"/>
</dbReference>
<dbReference type="OMA" id="MWLRFVS"/>
<dbReference type="PANTHER" id="PTHR11139">
    <property type="entry name" value="ATAXIA TELANGIECTASIA MUTATED ATM -RELATED"/>
    <property type="match status" value="1"/>
</dbReference>
<evidence type="ECO:0000313" key="14">
    <source>
        <dbReference type="Proteomes" id="UP000008076"/>
    </source>
</evidence>
<dbReference type="Pfam" id="PF02260">
    <property type="entry name" value="FATC"/>
    <property type="match status" value="1"/>
</dbReference>
<dbReference type="OrthoDB" id="381190at2759"/>
<feature type="domain" description="FATC" evidence="12">
    <location>
        <begin position="2313"/>
        <end position="2345"/>
    </location>
</feature>
<evidence type="ECO:0000256" key="2">
    <source>
        <dbReference type="ARBA" id="ARBA00022679"/>
    </source>
</evidence>
<dbReference type="InterPro" id="IPR016024">
    <property type="entry name" value="ARM-type_fold"/>
</dbReference>
<gene>
    <name evidence="13" type="ORF">EDI_281140</name>
</gene>
<keyword evidence="5 9" id="KW-0418">Kinase</keyword>
<dbReference type="EC" id="2.7.11.1" evidence="9"/>
<feature type="domain" description="PI3K/PI4K catalytic" evidence="10">
    <location>
        <begin position="1992"/>
        <end position="2309"/>
    </location>
</feature>
<dbReference type="InterPro" id="IPR011989">
    <property type="entry name" value="ARM-like"/>
</dbReference>
<dbReference type="InterPro" id="IPR024585">
    <property type="entry name" value="mTOR_dom"/>
</dbReference>
<dbReference type="FunFam" id="1.10.1070.11:FF:000028">
    <property type="entry name" value="Serine/threonine-protein kinase TOR"/>
    <property type="match status" value="1"/>
</dbReference>
<dbReference type="eggNOG" id="KOG0891">
    <property type="taxonomic scope" value="Eukaryota"/>
</dbReference>
<dbReference type="Gene3D" id="1.20.120.150">
    <property type="entry name" value="FKBP12-rapamycin binding domain"/>
    <property type="match status" value="1"/>
</dbReference>
<dbReference type="SMART" id="SM01343">
    <property type="entry name" value="FATC"/>
    <property type="match status" value="1"/>
</dbReference>
<dbReference type="Proteomes" id="UP000008076">
    <property type="component" value="Unassembled WGS sequence"/>
</dbReference>
<sequence length="2345" mass="270624">MTAQMKWSDKFMALFNELVLETSQTQNDIITKKLHDLVLIVVRDLQGDGVSTFINEISSNLLRILKKPEVSEKQNNAIINLVDFFISSDIDDSYPRTNGKDIIDCIMKSSNQNVVQNASVVLGKIIRLGPHDLVEKELDIANSYLEREPKINGALIMQEIGLNNQVICFMNQNKIIESLLKGLYDKNINARTESEKALSILFNLFTSKESNNFDPEPLYKQAVIYLKQTNSADLQHGALLLMVSLLRNCKEYMKPKYNEVLQMFLNVKEHKIMVIRKTVITSLPYFAEFDCESFAPKNKEVIESFQKDRKSIADFAQFEHDELTKIKCEEPFNGIMNYLINSIKSFNDKSIVFTVIGDITKEIKFEMYAFVEQVYSKMREIINSKEKKVEILNSIMYCMEQFVINIPVPRVFALIHKTFPTLLELGLSKSLVSLINQSCTIYNNPTYRLQTQKLLLDVICGILLGKAFIPFGAPEHLKMFNRNIIPTVEGEEQIILALNTLHSFKFKHNIVPVVKECIMKYIDNETKKIRQEAAMLTQVLLPPIDITKKFISTLDVTEVLEKLLDHGLSDSESEIRLTIMKLLDERFDSFLAQSKNIQTLFVILNDENLKVREYAIKIIGRLTHYNPAFVMPLFRKTIIRLLTELQFINDLKTDEQVTLLMGQLVKSSGKLTKPYVEPLLNILLPKLEESINKSHSTICIYILNIIGDLTTIGNDNNNNNQYTQGLMKCIISVLQDKGNSQKKSLRRESALIALGKLVRSIGYVVQPYYDYPELLGLLIEVASNERNQDIKIELIKVFGIIGAIDPYKYKLLTETEGVNQNDDSETVESLLPNSQIGTEEFYAMTVIGLLLNILRDNNLVSGHEQTVKTFVKVICYLNRKTLPYIPQILSLYLKLFKTCTINVRPALIKGLADIMYLIEKNIREYLPEIFILIQECWDDNTVLPILQLVCEIAKVMHDEFKQYMPQMLSLIISELNKYVFEQNSLIFEKIINSIVILAEHIDFEDYLHLVIPSISDLVNEQVHVSIVLPTLKALYKFLQYVNAEEFISRLVLPLTRLLQNEILRDTTMDVFCSIADNLGKRFLVYAPTIKFALNKYCPKYINQRYETLTIKLQDIPDGLVLPIDENEGQNVTISEDLHTQVTNFNQDTTIKPNADIIKVIAVWETYRQRRSKEDWFDWFRQIAMVFLKESPSQSLCYCHLLSTDHFPLARDLFNYAFLSMWQDSTDNSQRLTKCLIKVLENNNTPHEIIQTILNLCEFMEREGIKVPIKSLGDYSKKCNAYAKALHYKEQEFIENANINLIEELIGLNNQLQNYDAAAGLIEYTKQIKQVQNNDTELNQTWYEKLGRWQQALNIYERKLQEDINNPELLVGKLNCLHEIGDWESLDITAKTLWKIGDKKSISSARSLYAAALWYLDDWNEFDSIVSEMTENNFENNFFKSINCIHNEEFEKAKNLINQQRIALDTELSSLVGEVYERSYSTIAKAQMLAELEEVIACKEGLYNQDAKSILKSAWSEKLINAKADVSIWQKLLKIRSFVLTETENSESWIKFTGLCYKNGKYKLAMKTLDRLAGINIENHLEELQPSKLRIGIQYLKLQWKGAKDIEEKKKLLNILQNFANIIEERRGDDLNLKAVVCSKLGEWNLYIAQNSNSFNYETIPNILMYYHSTIQYDPESYKYWHHWALINFEIVSYIELDENYNEEVLVDYLKVSIEAFVKSLILTKNNQTLQDTLRLLTILFKYGKYQEVEEAIIEGIRALPVDIWLHVIPQIIARIQSNVPAVKRVMTDLLTTIGKKHPQALVYPLTVASKSPSYDRRKTAMSVIEKIRTDSGHLVEQALLVSEELVRIAILWHEAWHEALEEASKEFYVNHSFDGMMAILQPLYDRLEKGGETQNERGFLQSYGKDLRDAFELCIRFKNKGKRVSEKDHDIEGAWEIFFRIYKRIHKSINAVAVLELPHVSPRLMEAHDLDIAVPGTYKAQNVNNIIRIKSIIPVLNIIPSKQRPRKLTIIGSNGKEYKYCLKGHEDLRQDERVMQLFGLVNDLLASNSITSTHHLFITCYDVIPLSTMSGLIGWVPHSDTLHQLIKEYRECHNIPVDFEKRLINKLCPRFDDLPFLQKVEVFERVLAESSGMDLANILWLKSSSSESWIDRRTNFTRSVALMSMVGYILGLGDRHPSNLMLQRFTGNVVHIDFGDCFEVAIHREKFPEKIPFRLTRMIVNAMDVSGVEGTFRITCENVMTVLRENKDSLMAVLEAFVYDPLIVRLLGGKDVDDDDDKMNKENQGENYVMKSKAVSVMRRVLEKLTGKDFGNEELNVHDQVDRLIREATSNENLSQSYQGWCPYW</sequence>
<keyword evidence="3" id="KW-0677">Repeat</keyword>
<evidence type="ECO:0000259" key="11">
    <source>
        <dbReference type="PROSITE" id="PS51189"/>
    </source>
</evidence>
<dbReference type="InterPro" id="IPR036738">
    <property type="entry name" value="FRB_sf"/>
</dbReference>
<dbReference type="KEGG" id="edi:EDI_281140"/>
<protein>
    <recommendedName>
        <fullName evidence="9">Serine/threonine-protein kinase TOR</fullName>
        <ecNumber evidence="9">2.7.11.1</ecNumber>
    </recommendedName>
</protein>
<dbReference type="Gene3D" id="3.30.1010.10">
    <property type="entry name" value="Phosphatidylinositol 3-kinase Catalytic Subunit, Chain A, domain 4"/>
    <property type="match status" value="1"/>
</dbReference>
<dbReference type="Gene3D" id="1.10.1070.11">
    <property type="entry name" value="Phosphatidylinositol 3-/4-kinase, catalytic domain"/>
    <property type="match status" value="1"/>
</dbReference>
<keyword evidence="9" id="KW-0723">Serine/threonine-protein kinase</keyword>
<dbReference type="InterPro" id="IPR003151">
    <property type="entry name" value="PIK-rel_kinase_FAT"/>
</dbReference>
<dbReference type="PROSITE" id="PS00915">
    <property type="entry name" value="PI3_4_KINASE_1"/>
    <property type="match status" value="1"/>
</dbReference>
<comment type="catalytic activity">
    <reaction evidence="7 9">
        <text>L-threonyl-[protein] + ATP = O-phospho-L-threonyl-[protein] + ADP + H(+)</text>
        <dbReference type="Rhea" id="RHEA:46608"/>
        <dbReference type="Rhea" id="RHEA-COMP:11060"/>
        <dbReference type="Rhea" id="RHEA-COMP:11605"/>
        <dbReference type="ChEBI" id="CHEBI:15378"/>
        <dbReference type="ChEBI" id="CHEBI:30013"/>
        <dbReference type="ChEBI" id="CHEBI:30616"/>
        <dbReference type="ChEBI" id="CHEBI:61977"/>
        <dbReference type="ChEBI" id="CHEBI:456216"/>
        <dbReference type="EC" id="2.7.11.1"/>
    </reaction>
</comment>
<dbReference type="GO" id="GO:0005524">
    <property type="term" value="F:ATP binding"/>
    <property type="evidence" value="ECO:0007669"/>
    <property type="project" value="UniProtKB-KW"/>
</dbReference>
<dbReference type="SUPFAM" id="SSF48371">
    <property type="entry name" value="ARM repeat"/>
    <property type="match status" value="2"/>
</dbReference>
<evidence type="ECO:0000256" key="6">
    <source>
        <dbReference type="ARBA" id="ARBA00022840"/>
    </source>
</evidence>
<dbReference type="GeneID" id="5884138"/>
<dbReference type="InterPro" id="IPR050517">
    <property type="entry name" value="DDR_Repair_Kinase"/>
</dbReference>
<dbReference type="CDD" id="cd05169">
    <property type="entry name" value="PIKKc_TOR"/>
    <property type="match status" value="1"/>
</dbReference>
<evidence type="ECO:0000313" key="13">
    <source>
        <dbReference type="EMBL" id="EDR24610.1"/>
    </source>
</evidence>
<dbReference type="GO" id="GO:0031932">
    <property type="term" value="C:TORC2 complex"/>
    <property type="evidence" value="ECO:0007669"/>
    <property type="project" value="TreeGrafter"/>
</dbReference>
<dbReference type="Pfam" id="PF08771">
    <property type="entry name" value="FRB_dom"/>
    <property type="match status" value="1"/>
</dbReference>
<keyword evidence="6 9" id="KW-0067">ATP-binding</keyword>
<keyword evidence="13" id="KW-0378">Hydrolase</keyword>
<feature type="domain" description="FAT" evidence="11">
    <location>
        <begin position="1270"/>
        <end position="1811"/>
    </location>
</feature>
<dbReference type="GO" id="GO:0005737">
    <property type="term" value="C:cytoplasm"/>
    <property type="evidence" value="ECO:0007669"/>
    <property type="project" value="TreeGrafter"/>
</dbReference>
<dbReference type="FunFam" id="3.30.1010.10:FF:000006">
    <property type="entry name" value="Serine/threonine-protein kinase TOR"/>
    <property type="match status" value="1"/>
</dbReference>
<dbReference type="SMART" id="SM00146">
    <property type="entry name" value="PI3Kc"/>
    <property type="match status" value="1"/>
</dbReference>
<dbReference type="GO" id="GO:0016242">
    <property type="term" value="P:negative regulation of macroautophagy"/>
    <property type="evidence" value="ECO:0007669"/>
    <property type="project" value="TreeGrafter"/>
</dbReference>
<organism evidence="14">
    <name type="scientific">Entamoeba dispar (strain ATCC PRA-260 / SAW760)</name>
    <dbReference type="NCBI Taxonomy" id="370354"/>
    <lineage>
        <taxon>Eukaryota</taxon>
        <taxon>Amoebozoa</taxon>
        <taxon>Evosea</taxon>
        <taxon>Archamoebae</taxon>
        <taxon>Mastigamoebida</taxon>
        <taxon>Entamoebidae</taxon>
        <taxon>Entamoeba</taxon>
    </lineage>
</organism>